<dbReference type="Gene3D" id="3.10.620.30">
    <property type="match status" value="1"/>
</dbReference>
<dbReference type="SMART" id="SM00460">
    <property type="entry name" value="TGc"/>
    <property type="match status" value="1"/>
</dbReference>
<dbReference type="SUPFAM" id="SSF54001">
    <property type="entry name" value="Cysteine proteinases"/>
    <property type="match status" value="1"/>
</dbReference>
<evidence type="ECO:0000259" key="1">
    <source>
        <dbReference type="SMART" id="SM00460"/>
    </source>
</evidence>
<evidence type="ECO:0000313" key="2">
    <source>
        <dbReference type="EMBL" id="ODS24335.1"/>
    </source>
</evidence>
<gene>
    <name evidence="2" type="ORF">AB835_04000</name>
</gene>
<dbReference type="STRING" id="62101.AB835_04000"/>
<dbReference type="Pfam" id="PF01841">
    <property type="entry name" value="Transglut_core"/>
    <property type="match status" value="1"/>
</dbReference>
<dbReference type="AlphaFoldDB" id="A0A1D2QRW7"/>
<proteinExistence type="predicted"/>
<evidence type="ECO:0000313" key="3">
    <source>
        <dbReference type="Proteomes" id="UP000242502"/>
    </source>
</evidence>
<name>A0A1D2QRW7_9GAMM</name>
<comment type="caution">
    <text evidence="2">The sequence shown here is derived from an EMBL/GenBank/DDBJ whole genome shotgun (WGS) entry which is preliminary data.</text>
</comment>
<dbReference type="Proteomes" id="UP000242502">
    <property type="component" value="Unassembled WGS sequence"/>
</dbReference>
<reference evidence="2 3" key="1">
    <citation type="journal article" date="2016" name="Appl. Environ. Microbiol.">
        <title>Lack of Overt Genome Reduction in the Bryostatin-Producing Bryozoan Symbiont "Candidatus Endobugula sertula".</title>
        <authorList>
            <person name="Miller I.J."/>
            <person name="Vanee N."/>
            <person name="Fong S.S."/>
            <person name="Lim-Fong G.E."/>
            <person name="Kwan J.C."/>
        </authorList>
    </citation>
    <scope>NUCLEOTIDE SEQUENCE [LARGE SCALE GENOMIC DNA]</scope>
    <source>
        <strain evidence="2">AB1-4</strain>
    </source>
</reference>
<accession>A0A1D2QRW7</accession>
<feature type="domain" description="Transglutaminase-like" evidence="1">
    <location>
        <begin position="200"/>
        <end position="264"/>
    </location>
</feature>
<protein>
    <recommendedName>
        <fullName evidence="1">Transglutaminase-like domain-containing protein</fullName>
    </recommendedName>
</protein>
<dbReference type="InterPro" id="IPR002931">
    <property type="entry name" value="Transglutaminase-like"/>
</dbReference>
<dbReference type="InterPro" id="IPR038765">
    <property type="entry name" value="Papain-like_cys_pep_sf"/>
</dbReference>
<dbReference type="EMBL" id="MDLC01000010">
    <property type="protein sequence ID" value="ODS24335.1"/>
    <property type="molecule type" value="Genomic_DNA"/>
</dbReference>
<organism evidence="2 3">
    <name type="scientific">Candidatus Endobugula sertula</name>
    <name type="common">Bugula neritina bacterial symbiont</name>
    <dbReference type="NCBI Taxonomy" id="62101"/>
    <lineage>
        <taxon>Bacteria</taxon>
        <taxon>Pseudomonadati</taxon>
        <taxon>Pseudomonadota</taxon>
        <taxon>Gammaproteobacteria</taxon>
        <taxon>Cellvibrionales</taxon>
        <taxon>Cellvibrionaceae</taxon>
        <taxon>Candidatus Endobugula</taxon>
    </lineage>
</organism>
<sequence>MSILVSRYWNPRISTTLTLSLSVVAWHFLVVVFEQESKTADKPNQYQQQRILRFSYEISNSQSSAIKNAKFSSYLPVLLMSNQQAIDIKASQKFKEQKSRSGNRVGHFDLGVIPPYGKKLVSFVAKIDMAEKANVVNLNHPEKYLKEESYIELSHPAITKLSQQLKGHSDRQSIERIYQWASKRIQYVGYTSQDKGALYAIQHLRGDCTEYMYTVVALARVLGIPARGVGGYVYQHNQVVSPEDYHNWAEVYLDGAWHIVDAQKKNLMVNTEDYIALRILSDASVSLLGSSHRFVVANNQLTIKMR</sequence>
<dbReference type="PANTHER" id="PTHR33490">
    <property type="entry name" value="BLR5614 PROTEIN-RELATED"/>
    <property type="match status" value="1"/>
</dbReference>